<dbReference type="Gene3D" id="3.40.50.150">
    <property type="entry name" value="Vaccinia Virus protein VP39"/>
    <property type="match status" value="1"/>
</dbReference>
<dbReference type="Pfam" id="PF13649">
    <property type="entry name" value="Methyltransf_25"/>
    <property type="match status" value="1"/>
</dbReference>
<proteinExistence type="predicted"/>
<keyword evidence="3" id="KW-0949">S-adenosyl-L-methionine</keyword>
<dbReference type="GO" id="GO:0008168">
    <property type="term" value="F:methyltransferase activity"/>
    <property type="evidence" value="ECO:0007669"/>
    <property type="project" value="UniProtKB-KW"/>
</dbReference>
<dbReference type="Proteomes" id="UP000186218">
    <property type="component" value="Unassembled WGS sequence"/>
</dbReference>
<dbReference type="InterPro" id="IPR041698">
    <property type="entry name" value="Methyltransf_25"/>
</dbReference>
<reference evidence="5 6" key="1">
    <citation type="submission" date="2017-01" db="EMBL/GenBank/DDBJ databases">
        <authorList>
            <person name="Mah S.A."/>
            <person name="Swanson W.J."/>
            <person name="Moy G.W."/>
            <person name="Vacquier V.D."/>
        </authorList>
    </citation>
    <scope>NUCLEOTIDE SEQUENCE [LARGE SCALE GENOMIC DNA]</scope>
    <source>
        <strain evidence="5 6">CPCC 203464</strain>
    </source>
</reference>
<dbReference type="PANTHER" id="PTHR43464">
    <property type="entry name" value="METHYLTRANSFERASE"/>
    <property type="match status" value="1"/>
</dbReference>
<feature type="domain" description="Methyltransferase" evidence="4">
    <location>
        <begin position="71"/>
        <end position="164"/>
    </location>
</feature>
<dbReference type="GO" id="GO:0032259">
    <property type="term" value="P:methylation"/>
    <property type="evidence" value="ECO:0007669"/>
    <property type="project" value="UniProtKB-KW"/>
</dbReference>
<dbReference type="EMBL" id="FTNT01000004">
    <property type="protein sequence ID" value="SIR96419.1"/>
    <property type="molecule type" value="Genomic_DNA"/>
</dbReference>
<evidence type="ECO:0000256" key="1">
    <source>
        <dbReference type="ARBA" id="ARBA00022603"/>
    </source>
</evidence>
<accession>A0A1N7F7X2</accession>
<name>A0A1N7F7X2_9NOCA</name>
<sequence length="236" mass="25720">MCSCNNVAHPRSVEPFVTTDERIPLMSPTTDNSTDFWETFYAGLDEPTGLRPNPVLTDVMGTTAPHPSTALDLGCGHGGDAVWMASQGWEVTAVDVSATALSRVTAAAERAGVGDRVHTRRHDLGEDFPDGRYGLVSACYFHTPIDIPRQQILRRAAEAVACGGLLLIVEHASVAPWSWNKDDDVRFPTPDETLASLRLAEDWTVERCDAPQREATGPQGQRAIVTDNIVAVRRTR</sequence>
<dbReference type="AlphaFoldDB" id="A0A1N7F7X2"/>
<protein>
    <submittedName>
        <fullName evidence="5">Methyltransferase domain-containing protein</fullName>
    </submittedName>
</protein>
<evidence type="ECO:0000256" key="3">
    <source>
        <dbReference type="ARBA" id="ARBA00022691"/>
    </source>
</evidence>
<dbReference type="InterPro" id="IPR029063">
    <property type="entry name" value="SAM-dependent_MTases_sf"/>
</dbReference>
<keyword evidence="6" id="KW-1185">Reference proteome</keyword>
<keyword evidence="2 5" id="KW-0808">Transferase</keyword>
<evidence type="ECO:0000259" key="4">
    <source>
        <dbReference type="Pfam" id="PF13649"/>
    </source>
</evidence>
<dbReference type="SUPFAM" id="SSF53335">
    <property type="entry name" value="S-adenosyl-L-methionine-dependent methyltransferases"/>
    <property type="match status" value="1"/>
</dbReference>
<dbReference type="STRING" id="1344003.SAMN05445060_1908"/>
<dbReference type="PANTHER" id="PTHR43464:SF19">
    <property type="entry name" value="UBIQUINONE BIOSYNTHESIS O-METHYLTRANSFERASE, MITOCHONDRIAL"/>
    <property type="match status" value="1"/>
</dbReference>
<keyword evidence="1 5" id="KW-0489">Methyltransferase</keyword>
<evidence type="ECO:0000256" key="2">
    <source>
        <dbReference type="ARBA" id="ARBA00022679"/>
    </source>
</evidence>
<evidence type="ECO:0000313" key="5">
    <source>
        <dbReference type="EMBL" id="SIR96419.1"/>
    </source>
</evidence>
<dbReference type="CDD" id="cd02440">
    <property type="entry name" value="AdoMet_MTases"/>
    <property type="match status" value="1"/>
</dbReference>
<gene>
    <name evidence="5" type="ORF">SAMN05445060_1908</name>
</gene>
<evidence type="ECO:0000313" key="6">
    <source>
        <dbReference type="Proteomes" id="UP000186218"/>
    </source>
</evidence>
<organism evidence="5 6">
    <name type="scientific">Williamsia sterculiae</name>
    <dbReference type="NCBI Taxonomy" id="1344003"/>
    <lineage>
        <taxon>Bacteria</taxon>
        <taxon>Bacillati</taxon>
        <taxon>Actinomycetota</taxon>
        <taxon>Actinomycetes</taxon>
        <taxon>Mycobacteriales</taxon>
        <taxon>Nocardiaceae</taxon>
        <taxon>Williamsia</taxon>
    </lineage>
</organism>